<gene>
    <name evidence="2" type="primary">PmlGA01_020006200</name>
    <name evidence="2" type="ORF">PMLGA01_020006200</name>
</gene>
<evidence type="ECO:0000313" key="3">
    <source>
        <dbReference type="Proteomes" id="UP000219799"/>
    </source>
</evidence>
<feature type="chain" id="PRO_5008677578" description="Very-long-chain 3-oxoacyl-CoA synthase" evidence="1">
    <location>
        <begin position="19"/>
        <end position="104"/>
    </location>
</feature>
<evidence type="ECO:0008006" key="4">
    <source>
        <dbReference type="Google" id="ProtNLM"/>
    </source>
</evidence>
<keyword evidence="1" id="KW-0732">Signal</keyword>
<proteinExistence type="predicted"/>
<dbReference type="Proteomes" id="UP000219799">
    <property type="component" value="Chromosome 2"/>
</dbReference>
<dbReference type="AlphaFoldDB" id="A0A1C3K9I4"/>
<reference evidence="2 3" key="1">
    <citation type="submission" date="2016-06" db="EMBL/GenBank/DDBJ databases">
        <authorList>
            <consortium name="Pathogen Informatics"/>
        </authorList>
    </citation>
    <scope>NUCLEOTIDE SEQUENCE [LARGE SCALE GENOMIC DNA]</scope>
    <source>
        <strain evidence="2">PmlGA01</strain>
    </source>
</reference>
<organism evidence="2 3">
    <name type="scientific">Plasmodium malariae</name>
    <dbReference type="NCBI Taxonomy" id="5858"/>
    <lineage>
        <taxon>Eukaryota</taxon>
        <taxon>Sar</taxon>
        <taxon>Alveolata</taxon>
        <taxon>Apicomplexa</taxon>
        <taxon>Aconoidasida</taxon>
        <taxon>Haemosporida</taxon>
        <taxon>Plasmodiidae</taxon>
        <taxon>Plasmodium</taxon>
        <taxon>Plasmodium (Plasmodium)</taxon>
    </lineage>
</organism>
<name>A0A1C3K9I4_PLAMA</name>
<feature type="signal peptide" evidence="1">
    <location>
        <begin position="1"/>
        <end position="18"/>
    </location>
</feature>
<accession>A0A1C3K9I4</accession>
<evidence type="ECO:0000256" key="1">
    <source>
        <dbReference type="SAM" id="SignalP"/>
    </source>
</evidence>
<sequence length="104" mass="12801">MTIYIIFHLISLTTLSYTMKYSRGKILYINKLSKLWYPTWYFVNMCHCTHMHSYMHTYMHSHMHTYMHTYIGTCEFFFSFGKVLKVKDLRFDELEKYKDGLQRN</sequence>
<evidence type="ECO:0000313" key="2">
    <source>
        <dbReference type="EMBL" id="SBT70190.1"/>
    </source>
</evidence>
<dbReference type="EMBL" id="LT594490">
    <property type="protein sequence ID" value="SBT70190.1"/>
    <property type="molecule type" value="Genomic_DNA"/>
</dbReference>
<protein>
    <recommendedName>
        <fullName evidence="4">Very-long-chain 3-oxoacyl-CoA synthase</fullName>
    </recommendedName>
</protein>